<organism evidence="2 3">
    <name type="scientific">Serratia fonticola</name>
    <dbReference type="NCBI Taxonomy" id="47917"/>
    <lineage>
        <taxon>Bacteria</taxon>
        <taxon>Pseudomonadati</taxon>
        <taxon>Pseudomonadota</taxon>
        <taxon>Gammaproteobacteria</taxon>
        <taxon>Enterobacterales</taxon>
        <taxon>Yersiniaceae</taxon>
        <taxon>Serratia</taxon>
    </lineage>
</organism>
<reference evidence="2" key="1">
    <citation type="submission" date="2023-08" db="EMBL/GenBank/DDBJ databases">
        <title>The Comparative Genomic Analysis of Yersiniaceae from Polar Regions.</title>
        <authorList>
            <person name="Goncharov A."/>
            <person name="Aslanov B."/>
            <person name="Kolodzhieva V."/>
            <person name="Azarov D."/>
            <person name="Mochov A."/>
            <person name="Lebedeva E."/>
        </authorList>
    </citation>
    <scope>NUCLEOTIDE SEQUENCE</scope>
    <source>
        <strain evidence="2">Vf</strain>
    </source>
</reference>
<dbReference type="InterPro" id="IPR050678">
    <property type="entry name" value="DNA_Partitioning_ATPase"/>
</dbReference>
<dbReference type="Proteomes" id="UP001224622">
    <property type="component" value="Unassembled WGS sequence"/>
</dbReference>
<dbReference type="InterPro" id="IPR027417">
    <property type="entry name" value="P-loop_NTPase"/>
</dbReference>
<dbReference type="CDD" id="cd02042">
    <property type="entry name" value="ParAB_family"/>
    <property type="match status" value="1"/>
</dbReference>
<protein>
    <submittedName>
        <fullName evidence="2">AAA family ATPase</fullName>
    </submittedName>
</protein>
<accession>A0AAJ2DDR5</accession>
<dbReference type="InterPro" id="IPR025669">
    <property type="entry name" value="AAA_dom"/>
</dbReference>
<feature type="domain" description="AAA" evidence="1">
    <location>
        <begin position="1"/>
        <end position="192"/>
    </location>
</feature>
<dbReference type="PANTHER" id="PTHR13696:SF52">
    <property type="entry name" value="PARA FAMILY PROTEIN CT_582"/>
    <property type="match status" value="1"/>
</dbReference>
<evidence type="ECO:0000259" key="1">
    <source>
        <dbReference type="Pfam" id="PF13614"/>
    </source>
</evidence>
<dbReference type="SUPFAM" id="SSF52540">
    <property type="entry name" value="P-loop containing nucleoside triphosphate hydrolases"/>
    <property type="match status" value="1"/>
</dbReference>
<evidence type="ECO:0000313" key="2">
    <source>
        <dbReference type="EMBL" id="MDQ9130091.1"/>
    </source>
</evidence>
<dbReference type="RefSeq" id="WP_309048609.1">
    <property type="nucleotide sequence ID" value="NZ_JAVIGA010000051.1"/>
</dbReference>
<gene>
    <name evidence="2" type="ORF">RDT67_27175</name>
</gene>
<comment type="caution">
    <text evidence="2">The sequence shown here is derived from an EMBL/GenBank/DDBJ whole genome shotgun (WGS) entry which is preliminary data.</text>
</comment>
<evidence type="ECO:0000313" key="3">
    <source>
        <dbReference type="Proteomes" id="UP001224622"/>
    </source>
</evidence>
<dbReference type="Pfam" id="PF13614">
    <property type="entry name" value="AAA_31"/>
    <property type="match status" value="1"/>
</dbReference>
<dbReference type="EMBL" id="JAVIGA010000051">
    <property type="protein sequence ID" value="MDQ9130091.1"/>
    <property type="molecule type" value="Genomic_DNA"/>
</dbReference>
<sequence>MKSIVFFNNKGGVGKTTLLCNVAAYLSIEMKKKILVVDADPQCNTTSYCMSDKDLEKFYDNDKRESIESFLNPIRRGKGYVQKRITPIKTERFGFDLIAGDPKLALSEDLLATDWDPASSGKPRGLQTTLVFSHLSNLYKEYDFILYDVGPSLGALNRSVLISCDYFLIPMSVDVFSLMALGNIHKSLENWKLGIEKGLANHKKDEEEDFTIDGNPVSWKLSFIGYAMQQYKGKTTRGVKVKVNAFEKVARKLPKLMQSEIITPHASNLNLDFDLGQIENMNSLIPLSQLAHSPIFALKGRDGVVGAHFTKVNEARGIYKAICDRLLANLGGEVK</sequence>
<dbReference type="Gene3D" id="3.40.50.300">
    <property type="entry name" value="P-loop containing nucleotide triphosphate hydrolases"/>
    <property type="match status" value="1"/>
</dbReference>
<name>A0AAJ2DDR5_SERFO</name>
<dbReference type="PANTHER" id="PTHR13696">
    <property type="entry name" value="P-LOOP CONTAINING NUCLEOSIDE TRIPHOSPHATE HYDROLASE"/>
    <property type="match status" value="1"/>
</dbReference>
<dbReference type="AlphaFoldDB" id="A0AAJ2DDR5"/>
<proteinExistence type="predicted"/>